<dbReference type="Gene3D" id="2.30.30.730">
    <property type="match status" value="1"/>
</dbReference>
<reference evidence="3 5" key="1">
    <citation type="submission" date="2014-08" db="EMBL/GenBank/DDBJ databases">
        <title>Porphyromonas cangingivalis strain:COT-109_OH1386 Genome sequencing.</title>
        <authorList>
            <person name="Wallis C."/>
            <person name="Deusch O."/>
            <person name="O'Flynn C."/>
            <person name="Davis I."/>
            <person name="Jospin G."/>
            <person name="Darling A.E."/>
            <person name="Coil D.A."/>
            <person name="Alexiev A."/>
            <person name="Horsfall A."/>
            <person name="Kirkwood N."/>
            <person name="Harris S."/>
            <person name="Eisen J.A."/>
        </authorList>
    </citation>
    <scope>NUCLEOTIDE SEQUENCE [LARGE SCALE GENOMIC DNA]</scope>
    <source>
        <strain evidence="5">COT-109 OH1386</strain>
        <strain evidence="3">COT-109_OH1386</strain>
    </source>
</reference>
<dbReference type="Gene3D" id="1.10.10.1650">
    <property type="match status" value="1"/>
</dbReference>
<gene>
    <name evidence="3" type="ORF">HQ35_07505</name>
    <name evidence="4" type="ORF">SAMN02745205_00415</name>
</gene>
<evidence type="ECO:0000313" key="4">
    <source>
        <dbReference type="EMBL" id="SJZ34777.1"/>
    </source>
</evidence>
<evidence type="ECO:0000313" key="6">
    <source>
        <dbReference type="Proteomes" id="UP000189956"/>
    </source>
</evidence>
<keyword evidence="5" id="KW-1185">Reference proteome</keyword>
<dbReference type="EMBL" id="FUWL01000004">
    <property type="protein sequence ID" value="SJZ34777.1"/>
    <property type="molecule type" value="Genomic_DNA"/>
</dbReference>
<dbReference type="Proteomes" id="UP000189956">
    <property type="component" value="Unassembled WGS sequence"/>
</dbReference>
<dbReference type="InterPro" id="IPR049280">
    <property type="entry name" value="DUF6852"/>
</dbReference>
<dbReference type="EMBL" id="JQJD01000050">
    <property type="protein sequence ID" value="KGN79406.1"/>
    <property type="molecule type" value="Genomic_DNA"/>
</dbReference>
<proteinExistence type="predicted"/>
<protein>
    <submittedName>
        <fullName evidence="3">Uncharacterized protein</fullName>
    </submittedName>
</protein>
<reference evidence="4 6" key="2">
    <citation type="submission" date="2017-02" db="EMBL/GenBank/DDBJ databases">
        <authorList>
            <person name="Peterson S.W."/>
        </authorList>
    </citation>
    <scope>NUCLEOTIDE SEQUENCE [LARGE SCALE GENOMIC DNA]</scope>
    <source>
        <strain evidence="4 6">ATCC 700135</strain>
    </source>
</reference>
<feature type="domain" description="DUF5606" evidence="1">
    <location>
        <begin position="3"/>
        <end position="49"/>
    </location>
</feature>
<dbReference type="AlphaFoldDB" id="A0A099WXN1"/>
<dbReference type="InterPro" id="IPR041218">
    <property type="entry name" value="DUF5606"/>
</dbReference>
<evidence type="ECO:0000259" key="2">
    <source>
        <dbReference type="Pfam" id="PF21186"/>
    </source>
</evidence>
<dbReference type="RefSeq" id="WP_025838588.1">
    <property type="nucleotide sequence ID" value="NZ_CALTZT010000045.1"/>
</dbReference>
<dbReference type="STRING" id="36874.HQ34_02215"/>
<dbReference type="Pfam" id="PF21186">
    <property type="entry name" value="DUF6852"/>
    <property type="match status" value="1"/>
</dbReference>
<sequence>MKLKEVFSISGKPGLFVIVSGNKMPFIVEQVDETKKRIPVFAKDRIVSLSDISIYTEEDDVPLGIVMEAIREKHAGAEVDEKAVCANANTLKEFMMTAYPSYDKDRVHNGDIKKLVKWYNILIKAGMETFIDKEEEVTAEA</sequence>
<dbReference type="InterPro" id="IPR049281">
    <property type="entry name" value="BVU_3817-like_C_sf"/>
</dbReference>
<evidence type="ECO:0000313" key="5">
    <source>
        <dbReference type="Proteomes" id="UP000030125"/>
    </source>
</evidence>
<dbReference type="InterPro" id="IPR049282">
    <property type="entry name" value="BVU_3817_N_sf"/>
</dbReference>
<evidence type="ECO:0000259" key="1">
    <source>
        <dbReference type="Pfam" id="PF18347"/>
    </source>
</evidence>
<accession>A0A099WXN1</accession>
<feature type="domain" description="DUF6852" evidence="2">
    <location>
        <begin position="52"/>
        <end position="122"/>
    </location>
</feature>
<name>A0A099WXN1_PORCN</name>
<dbReference type="Proteomes" id="UP000030125">
    <property type="component" value="Unassembled WGS sequence"/>
</dbReference>
<dbReference type="eggNOG" id="ENOG502ZPSM">
    <property type="taxonomic scope" value="Bacteria"/>
</dbReference>
<dbReference type="Pfam" id="PF18347">
    <property type="entry name" value="DUF5606"/>
    <property type="match status" value="1"/>
</dbReference>
<evidence type="ECO:0000313" key="3">
    <source>
        <dbReference type="EMBL" id="KGN79406.1"/>
    </source>
</evidence>
<dbReference type="OrthoDB" id="675198at2"/>
<organism evidence="3 5">
    <name type="scientific">Porphyromonas cangingivalis</name>
    <dbReference type="NCBI Taxonomy" id="36874"/>
    <lineage>
        <taxon>Bacteria</taxon>
        <taxon>Pseudomonadati</taxon>
        <taxon>Bacteroidota</taxon>
        <taxon>Bacteroidia</taxon>
        <taxon>Bacteroidales</taxon>
        <taxon>Porphyromonadaceae</taxon>
        <taxon>Porphyromonas</taxon>
    </lineage>
</organism>